<name>A0ACD4C434_9BACI</name>
<protein>
    <submittedName>
        <fullName evidence="1">LTA synthase family protein</fullName>
    </submittedName>
</protein>
<accession>A0ACD4C434</accession>
<evidence type="ECO:0000313" key="1">
    <source>
        <dbReference type="EMBL" id="UXH43252.1"/>
    </source>
</evidence>
<proteinExistence type="predicted"/>
<dbReference type="Proteomes" id="UP001064027">
    <property type="component" value="Chromosome"/>
</dbReference>
<organism evidence="1 2">
    <name type="scientific">Rossellomorea vietnamensis</name>
    <dbReference type="NCBI Taxonomy" id="218284"/>
    <lineage>
        <taxon>Bacteria</taxon>
        <taxon>Bacillati</taxon>
        <taxon>Bacillota</taxon>
        <taxon>Bacilli</taxon>
        <taxon>Bacillales</taxon>
        <taxon>Bacillaceae</taxon>
        <taxon>Rossellomorea</taxon>
    </lineage>
</organism>
<keyword evidence="2" id="KW-1185">Reference proteome</keyword>
<dbReference type="EMBL" id="CP104558">
    <property type="protein sequence ID" value="UXH43252.1"/>
    <property type="molecule type" value="Genomic_DNA"/>
</dbReference>
<reference evidence="1" key="1">
    <citation type="submission" date="2022-09" db="EMBL/GenBank/DDBJ databases">
        <title>Complete genome sequence of Rossellomorea vietnamensis strain RL-WG62, a newly isolated PGPR with the potential for plant salinity stress alleviation.</title>
        <authorList>
            <person name="Ren L."/>
            <person name="Wang G."/>
            <person name="Hu H."/>
        </authorList>
    </citation>
    <scope>NUCLEOTIDE SEQUENCE</scope>
    <source>
        <strain evidence="1">RL-WG62</strain>
    </source>
</reference>
<sequence>MNLVNKLKQGLLSIWQDKLLLISAIGLSIKVVLFYLFLGKGLFEVKSLFVTLPGTILMLFSFVFLFKTWSRKTVIILINVVATFLLLAQMWYIRYFGTPLSFFAVLQTSNLSGLGPSIRELMNGLDILFVVDIILLFVLVKKKSFSIPKIHWRTFIIVFLAGFCILAVKPMKNHYIDGAPFAQIFKIYDRYDYMMKFNPLQYSALDLYLFYQNNRYMNLSDEERQLVEDWYKQKDEFRKEDKDLHPEYKGIAEGKNLILIQAESLENWVIGQKINGKEITPNLNRLLEHSIYASNFYPQTKGGRSSDAEFILNTSMLPVAEGSTFFRYPTNHYTTLPGLLKEKGYSTLAFHGDEGTYWNRREAYPHIGIDKYYDIEDLEEGEHIGMGLSDVEFFKQSVDILSKKEDPFYGLMITLTSHTPFILPDTYRELEFESQYSETSAANYLQTIHYLDMAIGKMIADLEERGMMDDTIVAIYGDHAGFENSYKEKMMKENPKVEGIDELGRVPFIIYNPEFEKLEITKAVGQIDMYPTLAYMLGIPEEKYDQSITGRNILTTKESFAVIPLENKIIMENEADQAHKEFELRAQQVSDLVIRSNFFEEEEE</sequence>
<evidence type="ECO:0000313" key="2">
    <source>
        <dbReference type="Proteomes" id="UP001064027"/>
    </source>
</evidence>
<gene>
    <name evidence="1" type="ORF">N5C46_16355</name>
</gene>